<organism evidence="3 4">
    <name type="scientific">Spirosoma utsteinense</name>
    <dbReference type="NCBI Taxonomy" id="2585773"/>
    <lineage>
        <taxon>Bacteria</taxon>
        <taxon>Pseudomonadati</taxon>
        <taxon>Bacteroidota</taxon>
        <taxon>Cytophagia</taxon>
        <taxon>Cytophagales</taxon>
        <taxon>Cytophagaceae</taxon>
        <taxon>Spirosoma</taxon>
    </lineage>
</organism>
<dbReference type="InterPro" id="IPR005149">
    <property type="entry name" value="Tscrpt_reg_PadR_N"/>
</dbReference>
<dbReference type="Pfam" id="PF03551">
    <property type="entry name" value="PadR"/>
    <property type="match status" value="1"/>
</dbReference>
<dbReference type="InterPro" id="IPR036388">
    <property type="entry name" value="WH-like_DNA-bd_sf"/>
</dbReference>
<comment type="caution">
    <text evidence="3">The sequence shown here is derived from an EMBL/GenBank/DDBJ whole genome shotgun (WGS) entry which is preliminary data.</text>
</comment>
<gene>
    <name evidence="3" type="ORF">FH603_1017</name>
</gene>
<dbReference type="InterPro" id="IPR052509">
    <property type="entry name" value="Metal_resp_DNA-bind_regulator"/>
</dbReference>
<dbReference type="Gene3D" id="1.10.10.10">
    <property type="entry name" value="Winged helix-like DNA-binding domain superfamily/Winged helix DNA-binding domain"/>
    <property type="match status" value="1"/>
</dbReference>
<dbReference type="Proteomes" id="UP000700732">
    <property type="component" value="Unassembled WGS sequence"/>
</dbReference>
<dbReference type="InterPro" id="IPR036390">
    <property type="entry name" value="WH_DNA-bd_sf"/>
</dbReference>
<dbReference type="EMBL" id="VFIA01000005">
    <property type="protein sequence ID" value="MBC3790527.1"/>
    <property type="molecule type" value="Genomic_DNA"/>
</dbReference>
<accession>A0ABR6W3R9</accession>
<feature type="region of interest" description="Disordered" evidence="1">
    <location>
        <begin position="108"/>
        <end position="135"/>
    </location>
</feature>
<protein>
    <submittedName>
        <fullName evidence="3">PadR family transcriptional regulator PadR</fullName>
    </submittedName>
</protein>
<feature type="domain" description="Transcription regulator PadR N-terminal" evidence="2">
    <location>
        <begin position="19"/>
        <end position="89"/>
    </location>
</feature>
<evidence type="ECO:0000313" key="3">
    <source>
        <dbReference type="EMBL" id="MBC3790527.1"/>
    </source>
</evidence>
<feature type="compositionally biased region" description="Polar residues" evidence="1">
    <location>
        <begin position="125"/>
        <end position="135"/>
    </location>
</feature>
<keyword evidence="4" id="KW-1185">Reference proteome</keyword>
<dbReference type="RefSeq" id="WP_186736361.1">
    <property type="nucleotide sequence ID" value="NZ_VFIA01000005.1"/>
</dbReference>
<reference evidence="3 4" key="1">
    <citation type="submission" date="2019-06" db="EMBL/GenBank/DDBJ databases">
        <title>Spirosoma utsteinense sp. nov. isolated from Antarctic ice-free soils.</title>
        <authorList>
            <person name="Tahon G."/>
        </authorList>
    </citation>
    <scope>NUCLEOTIDE SEQUENCE [LARGE SCALE GENOMIC DNA]</scope>
    <source>
        <strain evidence="3 4">LMG 31447</strain>
    </source>
</reference>
<dbReference type="PANTHER" id="PTHR33169">
    <property type="entry name" value="PADR-FAMILY TRANSCRIPTIONAL REGULATOR"/>
    <property type="match status" value="1"/>
</dbReference>
<dbReference type="PANTHER" id="PTHR33169:SF14">
    <property type="entry name" value="TRANSCRIPTIONAL REGULATOR RV3488"/>
    <property type="match status" value="1"/>
</dbReference>
<proteinExistence type="predicted"/>
<evidence type="ECO:0000313" key="4">
    <source>
        <dbReference type="Proteomes" id="UP000700732"/>
    </source>
</evidence>
<sequence length="135" mass="15145">MNIENAQVQMRKGILEFCILHIISRGEIYASDMLDELTSARIMVVEGTLYPLLTRLKNAGLLDYKWVESTSGPPRKYYILTDLGRNSLEALTETWQELAESVNHIIGRTEQHKKPANGTDAPMTMTDQSSSSTNA</sequence>
<name>A0ABR6W3R9_9BACT</name>
<evidence type="ECO:0000259" key="2">
    <source>
        <dbReference type="Pfam" id="PF03551"/>
    </source>
</evidence>
<evidence type="ECO:0000256" key="1">
    <source>
        <dbReference type="SAM" id="MobiDB-lite"/>
    </source>
</evidence>
<dbReference type="SUPFAM" id="SSF46785">
    <property type="entry name" value="Winged helix' DNA-binding domain"/>
    <property type="match status" value="1"/>
</dbReference>